<dbReference type="InterPro" id="IPR051675">
    <property type="entry name" value="Endo/Exo/Phosphatase_dom_1"/>
</dbReference>
<feature type="region of interest" description="Disordered" evidence="1">
    <location>
        <begin position="1"/>
        <end position="30"/>
    </location>
</feature>
<name>A0ABT8GJ48_9MICO</name>
<reference evidence="3" key="1">
    <citation type="submission" date="2023-06" db="EMBL/GenBank/DDBJ databases">
        <title>Egi l300058.</title>
        <authorList>
            <person name="Gao L."/>
            <person name="Fang B.-Z."/>
            <person name="Li W.-J."/>
        </authorList>
    </citation>
    <scope>NUCLEOTIDE SEQUENCE</scope>
    <source>
        <strain evidence="3">EGI L300058</strain>
    </source>
</reference>
<dbReference type="InterPro" id="IPR019554">
    <property type="entry name" value="Soluble_ligand-bd"/>
</dbReference>
<protein>
    <submittedName>
        <fullName evidence="3">ComEA family DNA-binding protein</fullName>
    </submittedName>
</protein>
<dbReference type="Gene3D" id="1.10.150.310">
    <property type="entry name" value="Tex RuvX-like domain-like"/>
    <property type="match status" value="1"/>
</dbReference>
<evidence type="ECO:0000313" key="3">
    <source>
        <dbReference type="EMBL" id="MDN4481419.1"/>
    </source>
</evidence>
<sequence>MPPSPRPPGPPGDRDALSQPPGADVPARWADSASRVASRAYAAAYGREIVDDATRVRWRLEPRVATTAAVALVLLALGAWWVARAEPPLPAHVQSSAAASPTVSAVVGHGLSVSPTPTTTAVVVHVSGAVDEPGLVTLSADARVADAIDRAGGAAPSADLGAVNLARRPHDGEHIHVPEVGEPVAASGQAAPAGPVDLNSATAQQLEELPGIGPVIAERIVAEREANGPFASLEDLTRVSGVGDALVAGLADSAVA</sequence>
<accession>A0ABT8GJ48</accession>
<evidence type="ECO:0000259" key="2">
    <source>
        <dbReference type="SMART" id="SM00278"/>
    </source>
</evidence>
<dbReference type="SUPFAM" id="SSF47781">
    <property type="entry name" value="RuvA domain 2-like"/>
    <property type="match status" value="1"/>
</dbReference>
<feature type="domain" description="Helix-hairpin-helix DNA-binding motif class 1" evidence="2">
    <location>
        <begin position="234"/>
        <end position="253"/>
    </location>
</feature>
<dbReference type="EMBL" id="JAUHQA010000001">
    <property type="protein sequence ID" value="MDN4481419.1"/>
    <property type="molecule type" value="Genomic_DNA"/>
</dbReference>
<proteinExistence type="predicted"/>
<keyword evidence="4" id="KW-1185">Reference proteome</keyword>
<gene>
    <name evidence="3" type="ORF">QQX02_10830</name>
</gene>
<dbReference type="InterPro" id="IPR010994">
    <property type="entry name" value="RuvA_2-like"/>
</dbReference>
<feature type="compositionally biased region" description="Pro residues" evidence="1">
    <location>
        <begin position="1"/>
        <end position="11"/>
    </location>
</feature>
<dbReference type="Pfam" id="PF12836">
    <property type="entry name" value="HHH_3"/>
    <property type="match status" value="1"/>
</dbReference>
<comment type="caution">
    <text evidence="3">The sequence shown here is derived from an EMBL/GenBank/DDBJ whole genome shotgun (WGS) entry which is preliminary data.</text>
</comment>
<dbReference type="Pfam" id="PF10531">
    <property type="entry name" value="SLBB"/>
    <property type="match status" value="1"/>
</dbReference>
<dbReference type="GO" id="GO:0003677">
    <property type="term" value="F:DNA binding"/>
    <property type="evidence" value="ECO:0007669"/>
    <property type="project" value="UniProtKB-KW"/>
</dbReference>
<dbReference type="InterPro" id="IPR003583">
    <property type="entry name" value="Hlx-hairpin-Hlx_DNA-bd_motif"/>
</dbReference>
<organism evidence="3 4">
    <name type="scientific">Demequina muriae</name>
    <dbReference type="NCBI Taxonomy" id="3051664"/>
    <lineage>
        <taxon>Bacteria</taxon>
        <taxon>Bacillati</taxon>
        <taxon>Actinomycetota</taxon>
        <taxon>Actinomycetes</taxon>
        <taxon>Micrococcales</taxon>
        <taxon>Demequinaceae</taxon>
        <taxon>Demequina</taxon>
    </lineage>
</organism>
<dbReference type="Gene3D" id="3.10.560.10">
    <property type="entry name" value="Outer membrane lipoprotein wza domain like"/>
    <property type="match status" value="1"/>
</dbReference>
<keyword evidence="3" id="KW-0238">DNA-binding</keyword>
<evidence type="ECO:0000256" key="1">
    <source>
        <dbReference type="SAM" id="MobiDB-lite"/>
    </source>
</evidence>
<dbReference type="SMART" id="SM00278">
    <property type="entry name" value="HhH1"/>
    <property type="match status" value="2"/>
</dbReference>
<dbReference type="PANTHER" id="PTHR21180:SF32">
    <property type="entry name" value="ENDONUCLEASE_EXONUCLEASE_PHOSPHATASE FAMILY DOMAIN-CONTAINING PROTEIN 1"/>
    <property type="match status" value="1"/>
</dbReference>
<dbReference type="RefSeq" id="WP_301143065.1">
    <property type="nucleotide sequence ID" value="NZ_JAUHQA010000001.1"/>
</dbReference>
<evidence type="ECO:0000313" key="4">
    <source>
        <dbReference type="Proteomes" id="UP001172708"/>
    </source>
</evidence>
<dbReference type="Proteomes" id="UP001172708">
    <property type="component" value="Unassembled WGS sequence"/>
</dbReference>
<dbReference type="PANTHER" id="PTHR21180">
    <property type="entry name" value="ENDONUCLEASE/EXONUCLEASE/PHOSPHATASE FAMILY DOMAIN-CONTAINING PROTEIN 1"/>
    <property type="match status" value="1"/>
</dbReference>
<feature type="domain" description="Helix-hairpin-helix DNA-binding motif class 1" evidence="2">
    <location>
        <begin position="204"/>
        <end position="223"/>
    </location>
</feature>